<gene>
    <name evidence="2" type="ORF">B0W48_06100</name>
</gene>
<evidence type="ECO:0000313" key="3">
    <source>
        <dbReference type="Proteomes" id="UP000188243"/>
    </source>
</evidence>
<protein>
    <recommendedName>
        <fullName evidence="4">DUF4252 domain-containing protein</fullName>
    </recommendedName>
</protein>
<proteinExistence type="predicted"/>
<feature type="signal peptide" evidence="1">
    <location>
        <begin position="1"/>
        <end position="20"/>
    </location>
</feature>
<name>A0A1Q2GW93_9GAMM</name>
<dbReference type="EMBL" id="CP019628">
    <property type="protein sequence ID" value="AQP99411.1"/>
    <property type="molecule type" value="Genomic_DNA"/>
</dbReference>
<accession>A0A1Q2GW93</accession>
<feature type="chain" id="PRO_5012410953" description="DUF4252 domain-containing protein" evidence="1">
    <location>
        <begin position="21"/>
        <end position="195"/>
    </location>
</feature>
<evidence type="ECO:0008006" key="4">
    <source>
        <dbReference type="Google" id="ProtNLM"/>
    </source>
</evidence>
<dbReference type="RefSeq" id="WP_077536093.1">
    <property type="nucleotide sequence ID" value="NZ_CP019628.1"/>
</dbReference>
<keyword evidence="1" id="KW-0732">Signal</keyword>
<dbReference type="AlphaFoldDB" id="A0A1Q2GW93"/>
<sequence>MKLKHSLIFIALLSTTTVYATPVGANLAGAKEASANNACKFDIKFSSDPKQKQQLLNVAPNVDLKLKQFIATKVVKGARVASNVMCQQLIGQQYTGSQQEWQGFINNALQGLLNGGFKDLKLTKVGTNDAAYKGTLGNMEYIFTGDNSGNKQVIYNLAVLDKANNQVITISVSGNEKVTQEIQDEYQRLVNSFSL</sequence>
<organism evidence="2 3">
    <name type="scientific">Pseudoalteromonas aliena</name>
    <dbReference type="NCBI Taxonomy" id="247523"/>
    <lineage>
        <taxon>Bacteria</taxon>
        <taxon>Pseudomonadati</taxon>
        <taxon>Pseudomonadota</taxon>
        <taxon>Gammaproteobacteria</taxon>
        <taxon>Alteromonadales</taxon>
        <taxon>Pseudoalteromonadaceae</taxon>
        <taxon>Pseudoalteromonas</taxon>
    </lineage>
</organism>
<reference evidence="2 3" key="1">
    <citation type="submission" date="2017-02" db="EMBL/GenBank/DDBJ databases">
        <title>Complete genome sequence of the cold-active Pseudoalteromonas aliena strain EH1 isolated from Arctic seawater.</title>
        <authorList>
            <person name="Kim E."/>
            <person name="Heo E."/>
            <person name="Kim H."/>
            <person name="Kim D."/>
        </authorList>
    </citation>
    <scope>NUCLEOTIDE SEQUENCE [LARGE SCALE GENOMIC DNA]</scope>
    <source>
        <strain evidence="2 3">EH1</strain>
    </source>
</reference>
<dbReference type="KEGG" id="paln:B0W48_06100"/>
<evidence type="ECO:0000256" key="1">
    <source>
        <dbReference type="SAM" id="SignalP"/>
    </source>
</evidence>
<dbReference type="Proteomes" id="UP000188243">
    <property type="component" value="Chromosome"/>
</dbReference>
<evidence type="ECO:0000313" key="2">
    <source>
        <dbReference type="EMBL" id="AQP99411.1"/>
    </source>
</evidence>